<accession>Q5SN50</accession>
<dbReference type="AlphaFoldDB" id="Q5SN50"/>
<proteinExistence type="predicted"/>
<organism evidence="1">
    <name type="scientific">Oryza sativa subsp. japonica</name>
    <name type="common">Rice</name>
    <dbReference type="NCBI Taxonomy" id="39947"/>
    <lineage>
        <taxon>Eukaryota</taxon>
        <taxon>Viridiplantae</taxon>
        <taxon>Streptophyta</taxon>
        <taxon>Embryophyta</taxon>
        <taxon>Tracheophyta</taxon>
        <taxon>Spermatophyta</taxon>
        <taxon>Magnoliopsida</taxon>
        <taxon>Liliopsida</taxon>
        <taxon>Poales</taxon>
        <taxon>Poaceae</taxon>
        <taxon>BOP clade</taxon>
        <taxon>Oryzoideae</taxon>
        <taxon>Oryzeae</taxon>
        <taxon>Oryzinae</taxon>
        <taxon>Oryza</taxon>
        <taxon>Oryza sativa</taxon>
    </lineage>
</organism>
<reference evidence="1" key="1">
    <citation type="journal article" date="2002" name="Nature">
        <title>The genome sequence and structure of rice chromosome 1.</title>
        <authorList>
            <person name="Sasaki T."/>
            <person name="Matsumoto T."/>
            <person name="Yamamoto K."/>
            <person name="Sakata K."/>
            <person name="Baba T."/>
            <person name="Katayose Y."/>
            <person name="Wu J."/>
            <person name="Niimura Y."/>
            <person name="Cheng Z."/>
            <person name="Nagamura Y."/>
            <person name="Antonio B.A."/>
            <person name="Kanamori H."/>
            <person name="Hosokawa S."/>
            <person name="Masukawa M."/>
            <person name="Arikawa K."/>
            <person name="Chiden Y."/>
            <person name="Hayashi M."/>
            <person name="Okamoto M."/>
            <person name="Ando T."/>
            <person name="Aoki H."/>
            <person name="Arita K."/>
            <person name="Hamada M."/>
            <person name="Harada C."/>
            <person name="Hijishita S."/>
            <person name="Honda M."/>
            <person name="Ichikawa Y."/>
            <person name="Idonuma A."/>
            <person name="Iijima M."/>
            <person name="Ikeda M."/>
            <person name="Ikeno M."/>
            <person name="Itoh S."/>
            <person name="Itoh T."/>
            <person name="Itoh Y."/>
            <person name="Itoh Y."/>
            <person name="Iwabuchi A."/>
            <person name="Kamiya K."/>
            <person name="Karasawa W."/>
            <person name="Katagiri S."/>
            <person name="Kikuta A."/>
            <person name="Kobayashi N."/>
            <person name="Kono I."/>
            <person name="Machita K."/>
            <person name="Maehara T."/>
            <person name="Mizuno H."/>
            <person name="Mizubayashi T."/>
            <person name="Mukai Y."/>
            <person name="Nagasaki H."/>
            <person name="Nakashima M."/>
            <person name="Nakama Y."/>
            <person name="Nakamichi Y."/>
            <person name="Nakamura M."/>
            <person name="Namiki N."/>
            <person name="Negishi M."/>
            <person name="Ohta I."/>
            <person name="Ono N."/>
            <person name="Saji S."/>
            <person name="Sakai K."/>
            <person name="Shibata M."/>
            <person name="Shimokawa T."/>
            <person name="Shomura A."/>
            <person name="Song J."/>
            <person name="Takazaki Y."/>
            <person name="Terasawa K."/>
            <person name="Tsuji K."/>
            <person name="Waki K."/>
            <person name="Yamagata H."/>
            <person name="Yamane H."/>
            <person name="Yoshiki S."/>
            <person name="Yoshihara R."/>
            <person name="Yukawa K."/>
            <person name="Zhong H."/>
            <person name="Iwama H."/>
            <person name="Endo T."/>
            <person name="Ito H."/>
            <person name="Hahn J.H."/>
            <person name="Kim H.I."/>
            <person name="Eun M.Y."/>
            <person name="Yano M."/>
            <person name="Jiang J."/>
            <person name="Gojobori T."/>
        </authorList>
    </citation>
    <scope>NUCLEOTIDE SEQUENCE [LARGE SCALE GENOMIC DNA]</scope>
</reference>
<sequence>MCCGLRANHDDAEGRGTTTTVWCRQRFSSAFGILDSLARGLMDGAAEDYKKSELEERCV</sequence>
<evidence type="ECO:0000313" key="1">
    <source>
        <dbReference type="EMBL" id="BAD72356.1"/>
    </source>
</evidence>
<name>Q5SN50_ORYSJ</name>
<protein>
    <submittedName>
        <fullName evidence="1">Uncharacterized protein</fullName>
    </submittedName>
</protein>
<dbReference type="Proteomes" id="UP000817658">
    <property type="component" value="Chromosome 1"/>
</dbReference>
<gene>
    <name evidence="1" type="primary">P0003E08.30</name>
</gene>
<dbReference type="EMBL" id="AP003222">
    <property type="protein sequence ID" value="BAD72356.1"/>
    <property type="molecule type" value="Genomic_DNA"/>
</dbReference>